<protein>
    <submittedName>
        <fullName evidence="1">Uncharacterized protein</fullName>
    </submittedName>
</protein>
<dbReference type="EMBL" id="CM044702">
    <property type="protein sequence ID" value="KAI5677159.1"/>
    <property type="molecule type" value="Genomic_DNA"/>
</dbReference>
<evidence type="ECO:0000313" key="1">
    <source>
        <dbReference type="EMBL" id="KAI5677159.1"/>
    </source>
</evidence>
<evidence type="ECO:0000313" key="2">
    <source>
        <dbReference type="Proteomes" id="UP001060085"/>
    </source>
</evidence>
<reference evidence="2" key="1">
    <citation type="journal article" date="2023" name="Nat. Plants">
        <title>Single-cell RNA sequencing provides a high-resolution roadmap for understanding the multicellular compartmentation of specialized metabolism.</title>
        <authorList>
            <person name="Sun S."/>
            <person name="Shen X."/>
            <person name="Li Y."/>
            <person name="Li Y."/>
            <person name="Wang S."/>
            <person name="Li R."/>
            <person name="Zhang H."/>
            <person name="Shen G."/>
            <person name="Guo B."/>
            <person name="Wei J."/>
            <person name="Xu J."/>
            <person name="St-Pierre B."/>
            <person name="Chen S."/>
            <person name="Sun C."/>
        </authorList>
    </citation>
    <scope>NUCLEOTIDE SEQUENCE [LARGE SCALE GENOMIC DNA]</scope>
</reference>
<accession>A0ACC0BX50</accession>
<comment type="caution">
    <text evidence="1">The sequence shown here is derived from an EMBL/GenBank/DDBJ whole genome shotgun (WGS) entry which is preliminary data.</text>
</comment>
<name>A0ACC0BX50_CATRO</name>
<proteinExistence type="predicted"/>
<organism evidence="1 2">
    <name type="scientific">Catharanthus roseus</name>
    <name type="common">Madagascar periwinkle</name>
    <name type="synonym">Vinca rosea</name>
    <dbReference type="NCBI Taxonomy" id="4058"/>
    <lineage>
        <taxon>Eukaryota</taxon>
        <taxon>Viridiplantae</taxon>
        <taxon>Streptophyta</taxon>
        <taxon>Embryophyta</taxon>
        <taxon>Tracheophyta</taxon>
        <taxon>Spermatophyta</taxon>
        <taxon>Magnoliopsida</taxon>
        <taxon>eudicotyledons</taxon>
        <taxon>Gunneridae</taxon>
        <taxon>Pentapetalae</taxon>
        <taxon>asterids</taxon>
        <taxon>lamiids</taxon>
        <taxon>Gentianales</taxon>
        <taxon>Apocynaceae</taxon>
        <taxon>Rauvolfioideae</taxon>
        <taxon>Vinceae</taxon>
        <taxon>Catharanthinae</taxon>
        <taxon>Catharanthus</taxon>
    </lineage>
</organism>
<dbReference type="Proteomes" id="UP001060085">
    <property type="component" value="Linkage Group LG02"/>
</dbReference>
<gene>
    <name evidence="1" type="ORF">M9H77_08109</name>
</gene>
<keyword evidence="2" id="KW-1185">Reference proteome</keyword>
<sequence length="349" mass="39392">MSTGFVQNSTSNEDVRVKSSLSFFTMTPKIEPCMNEGPWNFDIKLFIIKLWNPLYFYDPMMRWILISSYSVVVAIPQEQLLKAVASPCEKSIKKESTIMTINGKGDTADSDVKVRKGVDKENAIVGGESQHKRVSTFKKMARLTTTAMGTPIRDPIEPIISTEQNTDTFPQKRALDDSSCKPLRLTNTSVIQTCKKTTPKRFEPHWIKEDECLEVFDKLWIPDPSSSVDSFWHAFPREQNGLVLGSFGLQGIKNFMKVDYGKPLAIIEGYNTGSVIHFKRWLVWMCHWVLGSWCYKNFVPTKSLVPVLEEPACLRQLELNSVALVPFGPHICPGLSRVVGYSSTPISLS</sequence>